<sequence length="100" mass="10651">MDVKVTRNYSVYQNAVNSGRYAEKSVSVPASADKKMRGDAICISSDGAKKSEASSFAATLRKSMDEGAPADKIAALKQQVSEGTYQVSAEQIAKRLMSGL</sequence>
<keyword evidence="2" id="KW-0969">Cilium</keyword>
<dbReference type="InterPro" id="IPR035890">
    <property type="entry name" value="Anti-sigma-28_factor_FlgM_sf"/>
</dbReference>
<dbReference type="EMBL" id="CYZE01000017">
    <property type="protein sequence ID" value="CUP06467.1"/>
    <property type="molecule type" value="Genomic_DNA"/>
</dbReference>
<dbReference type="RefSeq" id="WP_055659078.1">
    <property type="nucleotide sequence ID" value="NZ_CABIXC010000017.1"/>
</dbReference>
<dbReference type="SUPFAM" id="SSF101498">
    <property type="entry name" value="Anti-sigma factor FlgM"/>
    <property type="match status" value="1"/>
</dbReference>
<dbReference type="InterPro" id="IPR031316">
    <property type="entry name" value="FlgM_C"/>
</dbReference>
<gene>
    <name evidence="2" type="ORF">ERS852407_04854</name>
</gene>
<evidence type="ECO:0000313" key="2">
    <source>
        <dbReference type="EMBL" id="CUP06467.1"/>
    </source>
</evidence>
<dbReference type="AlphaFoldDB" id="A0A174K8P9"/>
<dbReference type="Pfam" id="PF04316">
    <property type="entry name" value="FlgM"/>
    <property type="match status" value="1"/>
</dbReference>
<organism evidence="2 3">
    <name type="scientific">Hungatella hathewayi</name>
    <dbReference type="NCBI Taxonomy" id="154046"/>
    <lineage>
        <taxon>Bacteria</taxon>
        <taxon>Bacillati</taxon>
        <taxon>Bacillota</taxon>
        <taxon>Clostridia</taxon>
        <taxon>Lachnospirales</taxon>
        <taxon>Lachnospiraceae</taxon>
        <taxon>Hungatella</taxon>
    </lineage>
</organism>
<protein>
    <submittedName>
        <fullName evidence="2">Flagellar biosynthesis anti-sigma factor FlgM</fullName>
    </submittedName>
</protein>
<keyword evidence="2" id="KW-0966">Cell projection</keyword>
<name>A0A174K8P9_9FIRM</name>
<evidence type="ECO:0000259" key="1">
    <source>
        <dbReference type="Pfam" id="PF04316"/>
    </source>
</evidence>
<reference evidence="2 3" key="1">
    <citation type="submission" date="2015-09" db="EMBL/GenBank/DDBJ databases">
        <authorList>
            <consortium name="Pathogen Informatics"/>
        </authorList>
    </citation>
    <scope>NUCLEOTIDE SEQUENCE [LARGE SCALE GENOMIC DNA]</scope>
    <source>
        <strain evidence="2 3">2789STDY5608850</strain>
    </source>
</reference>
<keyword evidence="2" id="KW-0282">Flagellum</keyword>
<proteinExistence type="predicted"/>
<dbReference type="Proteomes" id="UP000095651">
    <property type="component" value="Unassembled WGS sequence"/>
</dbReference>
<evidence type="ECO:0000313" key="3">
    <source>
        <dbReference type="Proteomes" id="UP000095651"/>
    </source>
</evidence>
<accession>A0A174K8P9</accession>
<feature type="domain" description="Anti-sigma-28 factor FlgM C-terminal" evidence="1">
    <location>
        <begin position="43"/>
        <end position="97"/>
    </location>
</feature>